<proteinExistence type="predicted"/>
<reference evidence="1" key="1">
    <citation type="journal article" date="2021" name="Proc. Natl. Acad. Sci. U.S.A.">
        <title>A Catalog of Tens of Thousands of Viruses from Human Metagenomes Reveals Hidden Associations with Chronic Diseases.</title>
        <authorList>
            <person name="Tisza M.J."/>
            <person name="Buck C.B."/>
        </authorList>
    </citation>
    <scope>NUCLEOTIDE SEQUENCE</scope>
    <source>
        <strain evidence="1">CtML55</strain>
    </source>
</reference>
<sequence>MTKSRVNDLYKNLAYIDRIEEGVVRYLAR</sequence>
<protein>
    <submittedName>
        <fullName evidence="1">Uncharacterized protein</fullName>
    </submittedName>
</protein>
<accession>A0A8S5RIG7</accession>
<dbReference type="EMBL" id="BK059105">
    <property type="protein sequence ID" value="DAE30971.1"/>
    <property type="molecule type" value="Genomic_DNA"/>
</dbReference>
<organism evidence="1">
    <name type="scientific">virus sp. ctML55</name>
    <dbReference type="NCBI Taxonomy" id="2827627"/>
    <lineage>
        <taxon>Viruses</taxon>
    </lineage>
</organism>
<name>A0A8S5RIG7_9VIRU</name>
<evidence type="ECO:0000313" key="1">
    <source>
        <dbReference type="EMBL" id="DAE30971.1"/>
    </source>
</evidence>